<dbReference type="AlphaFoldDB" id="A0AAN9H5L3"/>
<sequence>MITHERNIKPEKLYTAVVRLLSAFMSAGTASKPCCKTSIYLDPDVLCFQPSLSASGGKRAVLARRDRQMKENQWRQRVMKQGGKRRR</sequence>
<accession>A0AAN9H5L3</accession>
<protein>
    <submittedName>
        <fullName evidence="2">Uncharacterized protein</fullName>
    </submittedName>
</protein>
<name>A0AAN9H5L3_9TELE</name>
<dbReference type="EMBL" id="JAYKXH010000013">
    <property type="protein sequence ID" value="KAK7148725.1"/>
    <property type="molecule type" value="Genomic_DNA"/>
</dbReference>
<evidence type="ECO:0000313" key="2">
    <source>
        <dbReference type="EMBL" id="KAK7148725.1"/>
    </source>
</evidence>
<proteinExistence type="predicted"/>
<evidence type="ECO:0000256" key="1">
    <source>
        <dbReference type="SAM" id="MobiDB-lite"/>
    </source>
</evidence>
<gene>
    <name evidence="2" type="ORF">R3I93_012917</name>
</gene>
<comment type="caution">
    <text evidence="2">The sequence shown here is derived from an EMBL/GenBank/DDBJ whole genome shotgun (WGS) entry which is preliminary data.</text>
</comment>
<dbReference type="Proteomes" id="UP001364617">
    <property type="component" value="Unassembled WGS sequence"/>
</dbReference>
<reference evidence="2 3" key="1">
    <citation type="submission" date="2024-02" db="EMBL/GenBank/DDBJ databases">
        <title>Chromosome-level genome assembly of the Eurasian Minnow (Phoxinus phoxinus).</title>
        <authorList>
            <person name="Oriowo T.O."/>
            <person name="Martin S."/>
            <person name="Stange M."/>
            <person name="Chrysostomakis Y."/>
            <person name="Brown T."/>
            <person name="Winkler S."/>
            <person name="Kukowka S."/>
            <person name="Myers E.W."/>
            <person name="Bohne A."/>
        </authorList>
    </citation>
    <scope>NUCLEOTIDE SEQUENCE [LARGE SCALE GENOMIC DNA]</scope>
    <source>
        <strain evidence="2">ZFMK-TIS-60720</strain>
        <tissue evidence="2">Whole Organism</tissue>
    </source>
</reference>
<evidence type="ECO:0000313" key="3">
    <source>
        <dbReference type="Proteomes" id="UP001364617"/>
    </source>
</evidence>
<organism evidence="2 3">
    <name type="scientific">Phoxinus phoxinus</name>
    <name type="common">Eurasian minnow</name>
    <dbReference type="NCBI Taxonomy" id="58324"/>
    <lineage>
        <taxon>Eukaryota</taxon>
        <taxon>Metazoa</taxon>
        <taxon>Chordata</taxon>
        <taxon>Craniata</taxon>
        <taxon>Vertebrata</taxon>
        <taxon>Euteleostomi</taxon>
        <taxon>Actinopterygii</taxon>
        <taxon>Neopterygii</taxon>
        <taxon>Teleostei</taxon>
        <taxon>Ostariophysi</taxon>
        <taxon>Cypriniformes</taxon>
        <taxon>Leuciscidae</taxon>
        <taxon>Phoxininae</taxon>
        <taxon>Phoxinus</taxon>
    </lineage>
</organism>
<feature type="region of interest" description="Disordered" evidence="1">
    <location>
        <begin position="59"/>
        <end position="87"/>
    </location>
</feature>
<feature type="compositionally biased region" description="Basic and acidic residues" evidence="1">
    <location>
        <begin position="63"/>
        <end position="74"/>
    </location>
</feature>
<keyword evidence="3" id="KW-1185">Reference proteome</keyword>